<dbReference type="Gene3D" id="3.40.1410.10">
    <property type="entry name" value="Chorismate lyase-like"/>
    <property type="match status" value="1"/>
</dbReference>
<dbReference type="PANTHER" id="PTHR44846:SF1">
    <property type="entry name" value="MANNOSYL-D-GLYCERATE TRANSPORT_METABOLISM SYSTEM REPRESSOR MNGR-RELATED"/>
    <property type="match status" value="1"/>
</dbReference>
<keyword evidence="1" id="KW-0805">Transcription regulation</keyword>
<dbReference type="InterPro" id="IPR012702">
    <property type="entry name" value="CP_lyase_PhnF"/>
</dbReference>
<evidence type="ECO:0000256" key="2">
    <source>
        <dbReference type="ARBA" id="ARBA00023125"/>
    </source>
</evidence>
<feature type="region of interest" description="Disordered" evidence="4">
    <location>
        <begin position="250"/>
        <end position="271"/>
    </location>
</feature>
<dbReference type="SUPFAM" id="SSF46785">
    <property type="entry name" value="Winged helix' DNA-binding domain"/>
    <property type="match status" value="1"/>
</dbReference>
<dbReference type="SUPFAM" id="SSF64288">
    <property type="entry name" value="Chorismate lyase-like"/>
    <property type="match status" value="1"/>
</dbReference>
<dbReference type="PRINTS" id="PR00035">
    <property type="entry name" value="HTHGNTR"/>
</dbReference>
<dbReference type="SMART" id="SM00345">
    <property type="entry name" value="HTH_GNTR"/>
    <property type="match status" value="1"/>
</dbReference>
<dbReference type="InterPro" id="IPR028978">
    <property type="entry name" value="Chorismate_lyase_/UTRA_dom_sf"/>
</dbReference>
<accession>A0A8B2NQK5</accession>
<dbReference type="InterPro" id="IPR000524">
    <property type="entry name" value="Tscrpt_reg_HTH_GntR"/>
</dbReference>
<dbReference type="GO" id="GO:0045892">
    <property type="term" value="P:negative regulation of DNA-templated transcription"/>
    <property type="evidence" value="ECO:0007669"/>
    <property type="project" value="TreeGrafter"/>
</dbReference>
<feature type="domain" description="HTH gntR-type" evidence="5">
    <location>
        <begin position="6"/>
        <end position="74"/>
    </location>
</feature>
<dbReference type="InterPro" id="IPR036388">
    <property type="entry name" value="WH-like_DNA-bd_sf"/>
</dbReference>
<evidence type="ECO:0000313" key="7">
    <source>
        <dbReference type="Proteomes" id="UP000249590"/>
    </source>
</evidence>
<proteinExistence type="predicted"/>
<dbReference type="Pfam" id="PF07702">
    <property type="entry name" value="UTRA"/>
    <property type="match status" value="1"/>
</dbReference>
<gene>
    <name evidence="6" type="primary">phnF</name>
    <name evidence="6" type="ORF">DLJ53_29170</name>
</gene>
<keyword evidence="3" id="KW-0804">Transcription</keyword>
<dbReference type="SMART" id="SM00866">
    <property type="entry name" value="UTRA"/>
    <property type="match status" value="1"/>
</dbReference>
<keyword evidence="2" id="KW-0238">DNA-binding</keyword>
<evidence type="ECO:0000256" key="3">
    <source>
        <dbReference type="ARBA" id="ARBA00023163"/>
    </source>
</evidence>
<reference evidence="6 7" key="1">
    <citation type="submission" date="2018-05" db="EMBL/GenBank/DDBJ databases">
        <title>Acuticoccus sediminis sp. nov., isolated from deep-sea sediment of Indian Ocean.</title>
        <authorList>
            <person name="Liu X."/>
            <person name="Lai Q."/>
            <person name="Du Y."/>
            <person name="Sun F."/>
            <person name="Zhang X."/>
            <person name="Wang S."/>
            <person name="Shao Z."/>
        </authorList>
    </citation>
    <scope>NUCLEOTIDE SEQUENCE [LARGE SCALE GENOMIC DNA]</scope>
    <source>
        <strain evidence="6 7">PTG4-2</strain>
    </source>
</reference>
<dbReference type="CDD" id="cd07377">
    <property type="entry name" value="WHTH_GntR"/>
    <property type="match status" value="1"/>
</dbReference>
<name>A0A8B2NQK5_9HYPH</name>
<keyword evidence="7" id="KW-1185">Reference proteome</keyword>
<dbReference type="EMBL" id="QHHQ01000009">
    <property type="protein sequence ID" value="RAH97279.1"/>
    <property type="molecule type" value="Genomic_DNA"/>
</dbReference>
<dbReference type="PROSITE" id="PS50949">
    <property type="entry name" value="HTH_GNTR"/>
    <property type="match status" value="1"/>
</dbReference>
<dbReference type="Proteomes" id="UP000249590">
    <property type="component" value="Unassembled WGS sequence"/>
</dbReference>
<dbReference type="GO" id="GO:0003700">
    <property type="term" value="F:DNA-binding transcription factor activity"/>
    <property type="evidence" value="ECO:0007669"/>
    <property type="project" value="InterPro"/>
</dbReference>
<dbReference type="InterPro" id="IPR036390">
    <property type="entry name" value="WH_DNA-bd_sf"/>
</dbReference>
<dbReference type="GO" id="GO:0003677">
    <property type="term" value="F:DNA binding"/>
    <property type="evidence" value="ECO:0007669"/>
    <property type="project" value="UniProtKB-KW"/>
</dbReference>
<evidence type="ECO:0000313" key="6">
    <source>
        <dbReference type="EMBL" id="RAH97279.1"/>
    </source>
</evidence>
<dbReference type="AlphaFoldDB" id="A0A8B2NQK5"/>
<dbReference type="Gene3D" id="1.10.10.10">
    <property type="entry name" value="Winged helix-like DNA-binding domain superfamily/Winged helix DNA-binding domain"/>
    <property type="match status" value="1"/>
</dbReference>
<dbReference type="OrthoDB" id="9800645at2"/>
<evidence type="ECO:0000256" key="4">
    <source>
        <dbReference type="SAM" id="MobiDB-lite"/>
    </source>
</evidence>
<dbReference type="InterPro" id="IPR011663">
    <property type="entry name" value="UTRA"/>
</dbReference>
<dbReference type="NCBIfam" id="TIGR02325">
    <property type="entry name" value="C_P_lyase_phnF"/>
    <property type="match status" value="1"/>
</dbReference>
<evidence type="ECO:0000256" key="1">
    <source>
        <dbReference type="ARBA" id="ARBA00023015"/>
    </source>
</evidence>
<dbReference type="InterPro" id="IPR050679">
    <property type="entry name" value="Bact_HTH_transcr_reg"/>
</dbReference>
<organism evidence="6 7">
    <name type="scientific">Acuticoccus sediminis</name>
    <dbReference type="NCBI Taxonomy" id="2184697"/>
    <lineage>
        <taxon>Bacteria</taxon>
        <taxon>Pseudomonadati</taxon>
        <taxon>Pseudomonadota</taxon>
        <taxon>Alphaproteobacteria</taxon>
        <taxon>Hyphomicrobiales</taxon>
        <taxon>Amorphaceae</taxon>
        <taxon>Acuticoccus</taxon>
    </lineage>
</organism>
<dbReference type="PANTHER" id="PTHR44846">
    <property type="entry name" value="MANNOSYL-D-GLYCERATE TRANSPORT/METABOLISM SYSTEM REPRESSOR MNGR-RELATED"/>
    <property type="match status" value="1"/>
</dbReference>
<dbReference type="RefSeq" id="WP_111351776.1">
    <property type="nucleotide sequence ID" value="NZ_QHHQ01000009.1"/>
</dbReference>
<sequence>MAKLARGQWQAVEEALAKDIAGGAFGDTMQLPTEAAMMERFGVGRHSVRRAVAELERRGLVDVRHGKGVFVRTGRLDYRLSNRTRFSQNLLGQGREPSGQALREEEINVPGHVAEALRLPPGERVYHIVRRGLADDEVVNYSNAYYPVRRFPGLNEARRAGRGTTAVLAEYGVADYIRLRTDLVVRMPSAEEARQLDQPRTVPVIVTKKVDVDMRGVPISYSETAWASERVQFSIDNTAELLDALAAAGTAEAAEPPAAPSGPRVRVPRES</sequence>
<protein>
    <submittedName>
        <fullName evidence="6">Phosphonate metabolism transcriptional regulator PhnF</fullName>
    </submittedName>
</protein>
<comment type="caution">
    <text evidence="6">The sequence shown here is derived from an EMBL/GenBank/DDBJ whole genome shotgun (WGS) entry which is preliminary data.</text>
</comment>
<evidence type="ECO:0000259" key="5">
    <source>
        <dbReference type="PROSITE" id="PS50949"/>
    </source>
</evidence>
<dbReference type="Pfam" id="PF00392">
    <property type="entry name" value="GntR"/>
    <property type="match status" value="1"/>
</dbReference>